<feature type="domain" description="TonB-dependent receptor plug" evidence="9">
    <location>
        <begin position="200"/>
        <end position="303"/>
    </location>
</feature>
<sequence>MKVTVFLTFACMQLAIAGHGQHVSINVENAAVTEVLYQLSKQSGYDFIYDAKLLEDVGAVTLQASNRPFKEVLSRCFEGHSLEFVFNQDNTIVIRKGPAHNRDKVPLQMRISGAVRDSLGSPLEGVSVLLQGTSRGTVTDVNGTFQIQAKPGQVLTLRALGYLTQEVIVGSQQHIQVVMQPELSDLDEVVVVGYGVQEKVNLTGAVGVASGERLEKRPIASVGEGLQGVIPNLNIAPRNGDPAEPIAFNIRGFTSINGGEPLILVDGVPMDINRINPSDIESVSVLKDAAAAAVYGARAAFGVILVTTKGAKAGKVNVDFNTQLSLAKPIFNMDPITDPYEFVMAKNAATQRSGGNNWYSEVYVNAAKAYSEGTGPEWIVDNGSLIYVGFNDYHNKIMTKFAPTQQHDLSVSGGSESSRFFVSLGHMNKDGYLRSKRNENFKRYNVLMKADFKITNWLSIDQKITFNSQQSDKPHFYNWDVNINSLARVDPIMPIQFPDLPYYLEPGDREKYEPYIGMYFGGTNFFPYLQHGGRATFTNNDTWLTQGVSLEPLKNLKVRADFSYNFFNRNFQDVASKVSVVSTDLTAANMLSAGYSGDDWINEVNNFNRYYVFNAYAEYNLQTVSGHRVTAMAGFNQEAGRNKMIRARARSLITPTVPDINTTTGAQETYGNSSHVALRGAFYRINYNYRDRYLLETNGRYDGTSRFPRESRYGFFPSISLGWRIDNEGFMASARSWLNNLKIRASYGSLGNQLLGTNYYPYIAAMGIGQSPYMFADDRIPYVSAAGLVSPALTWETVVSKNLGLDFSVFRNRLDVSFDAYVRETKDMLMSVTYPSILGAAAPQENAADLRTKGWELALTWRDDVGKDWRYDFTLAVSDWSSTITKFNNPSGALSGHYVGKKIGEIWGYRTVGIFQTEEEVAAAADQSRLGSNWRPGDIQYADLDNNGFISPGNNTLANPGDREIIGNETPRYSFGINAGVSFRDFSLTAFFQGIWSRDHYPSYGRWTWFFPFNAGHVERYFITDSWSETNRDAYFPAATYNPAKNIQPQTRFLQQAGYIRLKNINLTYDLPKNLVSSIGLGNVQVFFTGMNLWEFSKIRKPLDPETIYGGSIEYPMQRIFSVGASVSF</sequence>
<keyword evidence="6 7" id="KW-0998">Cell outer membrane</keyword>
<evidence type="ECO:0000313" key="11">
    <source>
        <dbReference type="Proteomes" id="UP001595526"/>
    </source>
</evidence>
<dbReference type="SUPFAM" id="SSF56935">
    <property type="entry name" value="Porins"/>
    <property type="match status" value="1"/>
</dbReference>
<dbReference type="InterPro" id="IPR036942">
    <property type="entry name" value="Beta-barrel_TonB_sf"/>
</dbReference>
<dbReference type="PROSITE" id="PS52016">
    <property type="entry name" value="TONB_DEPENDENT_REC_3"/>
    <property type="match status" value="1"/>
</dbReference>
<dbReference type="Gene3D" id="2.170.130.10">
    <property type="entry name" value="TonB-dependent receptor, plug domain"/>
    <property type="match status" value="1"/>
</dbReference>
<comment type="similarity">
    <text evidence="7">Belongs to the TonB-dependent receptor family.</text>
</comment>
<reference evidence="11" key="1">
    <citation type="journal article" date="2019" name="Int. J. Syst. Evol. Microbiol.">
        <title>The Global Catalogue of Microorganisms (GCM) 10K type strain sequencing project: providing services to taxonomists for standard genome sequencing and annotation.</title>
        <authorList>
            <consortium name="The Broad Institute Genomics Platform"/>
            <consortium name="The Broad Institute Genome Sequencing Center for Infectious Disease"/>
            <person name="Wu L."/>
            <person name="Ma J."/>
        </authorList>
    </citation>
    <scope>NUCLEOTIDE SEQUENCE [LARGE SCALE GENOMIC DNA]</scope>
    <source>
        <strain evidence="11">KCTC 52416</strain>
    </source>
</reference>
<keyword evidence="4 7" id="KW-0812">Transmembrane</keyword>
<evidence type="ECO:0000256" key="7">
    <source>
        <dbReference type="PROSITE-ProRule" id="PRU01360"/>
    </source>
</evidence>
<dbReference type="NCBIfam" id="TIGR04057">
    <property type="entry name" value="SusC_RagA_signa"/>
    <property type="match status" value="1"/>
</dbReference>
<dbReference type="SUPFAM" id="SSF49464">
    <property type="entry name" value="Carboxypeptidase regulatory domain-like"/>
    <property type="match status" value="1"/>
</dbReference>
<proteinExistence type="inferred from homology"/>
<keyword evidence="11" id="KW-1185">Reference proteome</keyword>
<keyword evidence="2 7" id="KW-0813">Transport</keyword>
<dbReference type="InterPro" id="IPR008969">
    <property type="entry name" value="CarboxyPept-like_regulatory"/>
</dbReference>
<keyword evidence="3 7" id="KW-1134">Transmembrane beta strand</keyword>
<name>A0ABV7JPZ2_9SPHI</name>
<feature type="domain" description="Secretin/TonB short N-terminal" evidence="8">
    <location>
        <begin position="45"/>
        <end position="96"/>
    </location>
</feature>
<comment type="caution">
    <text evidence="10">The sequence shown here is derived from an EMBL/GenBank/DDBJ whole genome shotgun (WGS) entry which is preliminary data.</text>
</comment>
<dbReference type="InterPro" id="IPR011662">
    <property type="entry name" value="Secretin/TonB_short_N"/>
</dbReference>
<accession>A0ABV7JPZ2</accession>
<evidence type="ECO:0000256" key="1">
    <source>
        <dbReference type="ARBA" id="ARBA00004571"/>
    </source>
</evidence>
<dbReference type="Pfam" id="PF07660">
    <property type="entry name" value="STN"/>
    <property type="match status" value="1"/>
</dbReference>
<dbReference type="InterPro" id="IPR039426">
    <property type="entry name" value="TonB-dep_rcpt-like"/>
</dbReference>
<evidence type="ECO:0000256" key="2">
    <source>
        <dbReference type="ARBA" id="ARBA00022448"/>
    </source>
</evidence>
<gene>
    <name evidence="10" type="ORF">ACFOET_14685</name>
</gene>
<evidence type="ECO:0000256" key="4">
    <source>
        <dbReference type="ARBA" id="ARBA00022692"/>
    </source>
</evidence>
<evidence type="ECO:0000256" key="6">
    <source>
        <dbReference type="ARBA" id="ARBA00023237"/>
    </source>
</evidence>
<evidence type="ECO:0000256" key="5">
    <source>
        <dbReference type="ARBA" id="ARBA00023136"/>
    </source>
</evidence>
<evidence type="ECO:0000313" key="10">
    <source>
        <dbReference type="EMBL" id="MFC3198866.1"/>
    </source>
</evidence>
<keyword evidence="10" id="KW-0675">Receptor</keyword>
<protein>
    <submittedName>
        <fullName evidence="10">TonB-dependent receptor</fullName>
    </submittedName>
</protein>
<dbReference type="InterPro" id="IPR037066">
    <property type="entry name" value="Plug_dom_sf"/>
</dbReference>
<keyword evidence="5 7" id="KW-0472">Membrane</keyword>
<dbReference type="InterPro" id="IPR023997">
    <property type="entry name" value="TonB-dep_OMP_SusC/RagA_CS"/>
</dbReference>
<comment type="subcellular location">
    <subcellularLocation>
        <location evidence="1 7">Cell outer membrane</location>
        <topology evidence="1 7">Multi-pass membrane protein</topology>
    </subcellularLocation>
</comment>
<evidence type="ECO:0000259" key="8">
    <source>
        <dbReference type="Pfam" id="PF07660"/>
    </source>
</evidence>
<dbReference type="InterPro" id="IPR012910">
    <property type="entry name" value="Plug_dom"/>
</dbReference>
<evidence type="ECO:0000256" key="3">
    <source>
        <dbReference type="ARBA" id="ARBA00022452"/>
    </source>
</evidence>
<organism evidence="10 11">
    <name type="scientific">Parapedobacter deserti</name>
    <dbReference type="NCBI Taxonomy" id="1912957"/>
    <lineage>
        <taxon>Bacteria</taxon>
        <taxon>Pseudomonadati</taxon>
        <taxon>Bacteroidota</taxon>
        <taxon>Sphingobacteriia</taxon>
        <taxon>Sphingobacteriales</taxon>
        <taxon>Sphingobacteriaceae</taxon>
        <taxon>Parapedobacter</taxon>
    </lineage>
</organism>
<dbReference type="Gene3D" id="3.55.50.30">
    <property type="match status" value="1"/>
</dbReference>
<dbReference type="NCBIfam" id="TIGR04056">
    <property type="entry name" value="OMP_RagA_SusC"/>
    <property type="match status" value="1"/>
</dbReference>
<dbReference type="Proteomes" id="UP001595526">
    <property type="component" value="Unassembled WGS sequence"/>
</dbReference>
<dbReference type="Gene3D" id="2.60.40.1120">
    <property type="entry name" value="Carboxypeptidase-like, regulatory domain"/>
    <property type="match status" value="1"/>
</dbReference>
<dbReference type="EMBL" id="JBHRTA010000038">
    <property type="protein sequence ID" value="MFC3198866.1"/>
    <property type="molecule type" value="Genomic_DNA"/>
</dbReference>
<dbReference type="Gene3D" id="2.40.170.20">
    <property type="entry name" value="TonB-dependent receptor, beta-barrel domain"/>
    <property type="match status" value="1"/>
</dbReference>
<dbReference type="Pfam" id="PF07715">
    <property type="entry name" value="Plug"/>
    <property type="match status" value="1"/>
</dbReference>
<evidence type="ECO:0000259" key="9">
    <source>
        <dbReference type="Pfam" id="PF07715"/>
    </source>
</evidence>
<dbReference type="Pfam" id="PF13715">
    <property type="entry name" value="CarbopepD_reg_2"/>
    <property type="match status" value="1"/>
</dbReference>
<dbReference type="InterPro" id="IPR023996">
    <property type="entry name" value="TonB-dep_OMP_SusC/RagA"/>
</dbReference>
<dbReference type="RefSeq" id="WP_379023935.1">
    <property type="nucleotide sequence ID" value="NZ_JBHRTA010000038.1"/>
</dbReference>